<feature type="binding site" evidence="8">
    <location>
        <position position="172"/>
    </location>
    <ligand>
        <name>ATP</name>
        <dbReference type="ChEBI" id="CHEBI:30616"/>
    </ligand>
</feature>
<dbReference type="RefSeq" id="WP_347308239.1">
    <property type="nucleotide sequence ID" value="NZ_JBAJEX010000005.1"/>
</dbReference>
<sequence>MEVIATIRALDERLSEAGRVAFVPTMGNLHEGHLALVRLARAHGDTVVVSIFVNPLQFGPNEDYHKYPRTLAEDCAKLESVGCDVVFAPTVTEMYPTPQQTEILPPPVADELCGAFRPGHFRGVATVVAKLFNIVQPSVAVFGKKDYQQLFIVRSMVRELNFPIQILAGETVRADDGLALSSRNAYLSGAQRAEAPRLYRSLGAVAAAIAQGERDYPALEASARRELESHGWRVDYVSVRDAATLALPQGNPPQLVVLGAAWLGETRLIDNVEVTPSGTPSVAV</sequence>
<reference evidence="9 10" key="1">
    <citation type="submission" date="2024-02" db="EMBL/GenBank/DDBJ databases">
        <title>New thermophilic sulfur-oxidizing bacteria from a hot springs of the Uzon caldera (Kamchatka, Russia).</title>
        <authorList>
            <person name="Dukat A.M."/>
            <person name="Elcheninov A.G."/>
            <person name="Frolov E.N."/>
        </authorList>
    </citation>
    <scope>NUCLEOTIDE SEQUENCE [LARGE SCALE GENOMIC DNA]</scope>
    <source>
        <strain evidence="9 10">AK1</strain>
    </source>
</reference>
<keyword evidence="6 8" id="KW-0067">ATP-binding</keyword>
<dbReference type="Gene3D" id="3.40.50.620">
    <property type="entry name" value="HUPs"/>
    <property type="match status" value="1"/>
</dbReference>
<dbReference type="NCBIfam" id="TIGR00018">
    <property type="entry name" value="panC"/>
    <property type="match status" value="1"/>
</dbReference>
<dbReference type="InterPro" id="IPR004821">
    <property type="entry name" value="Cyt_trans-like"/>
</dbReference>
<feature type="binding site" evidence="8">
    <location>
        <position position="57"/>
    </location>
    <ligand>
        <name>beta-alanine</name>
        <dbReference type="ChEBI" id="CHEBI:57966"/>
    </ligand>
</feature>
<comment type="subunit">
    <text evidence="8">Homodimer.</text>
</comment>
<evidence type="ECO:0000256" key="3">
    <source>
        <dbReference type="ARBA" id="ARBA00022598"/>
    </source>
</evidence>
<dbReference type="GO" id="GO:0004592">
    <property type="term" value="F:pantoate-beta-alanine ligase activity"/>
    <property type="evidence" value="ECO:0007669"/>
    <property type="project" value="UniProtKB-EC"/>
</dbReference>
<feature type="binding site" evidence="8">
    <location>
        <position position="149"/>
    </location>
    <ligand>
        <name>(R)-pantoate</name>
        <dbReference type="ChEBI" id="CHEBI:15980"/>
    </ligand>
</feature>
<gene>
    <name evidence="8 9" type="primary">panC</name>
    <name evidence="9" type="ORF">V6E02_07895</name>
</gene>
<evidence type="ECO:0000256" key="8">
    <source>
        <dbReference type="HAMAP-Rule" id="MF_00158"/>
    </source>
</evidence>
<dbReference type="CDD" id="cd00560">
    <property type="entry name" value="PanC"/>
    <property type="match status" value="1"/>
</dbReference>
<comment type="catalytic activity">
    <reaction evidence="7 8">
        <text>(R)-pantoate + beta-alanine + ATP = (R)-pantothenate + AMP + diphosphate + H(+)</text>
        <dbReference type="Rhea" id="RHEA:10912"/>
        <dbReference type="ChEBI" id="CHEBI:15378"/>
        <dbReference type="ChEBI" id="CHEBI:15980"/>
        <dbReference type="ChEBI" id="CHEBI:29032"/>
        <dbReference type="ChEBI" id="CHEBI:30616"/>
        <dbReference type="ChEBI" id="CHEBI:33019"/>
        <dbReference type="ChEBI" id="CHEBI:57966"/>
        <dbReference type="ChEBI" id="CHEBI:456215"/>
        <dbReference type="EC" id="6.3.2.1"/>
    </reaction>
</comment>
<evidence type="ECO:0000256" key="6">
    <source>
        <dbReference type="ARBA" id="ARBA00022840"/>
    </source>
</evidence>
<evidence type="ECO:0000256" key="5">
    <source>
        <dbReference type="ARBA" id="ARBA00022741"/>
    </source>
</evidence>
<proteinExistence type="inferred from homology"/>
<evidence type="ECO:0000313" key="9">
    <source>
        <dbReference type="EMBL" id="MEO1767131.1"/>
    </source>
</evidence>
<evidence type="ECO:0000256" key="4">
    <source>
        <dbReference type="ARBA" id="ARBA00022655"/>
    </source>
</evidence>
<feature type="binding site" evidence="8">
    <location>
        <position position="57"/>
    </location>
    <ligand>
        <name>(R)-pantoate</name>
        <dbReference type="ChEBI" id="CHEBI:15980"/>
    </ligand>
</feature>
<dbReference type="NCBIfam" id="TIGR00125">
    <property type="entry name" value="cyt_tran_rel"/>
    <property type="match status" value="1"/>
</dbReference>
<evidence type="ECO:0000256" key="2">
    <source>
        <dbReference type="ARBA" id="ARBA00009256"/>
    </source>
</evidence>
<dbReference type="InterPro" id="IPR042176">
    <property type="entry name" value="Pantoate_ligase_C"/>
</dbReference>
<dbReference type="PANTHER" id="PTHR21299">
    <property type="entry name" value="CYTIDYLATE KINASE/PANTOATE-BETA-ALANINE LIGASE"/>
    <property type="match status" value="1"/>
</dbReference>
<evidence type="ECO:0000313" key="10">
    <source>
        <dbReference type="Proteomes" id="UP001482231"/>
    </source>
</evidence>
<feature type="binding site" evidence="8">
    <location>
        <begin position="180"/>
        <end position="183"/>
    </location>
    <ligand>
        <name>ATP</name>
        <dbReference type="ChEBI" id="CHEBI:30616"/>
    </ligand>
</feature>
<keyword evidence="8" id="KW-0963">Cytoplasm</keyword>
<comment type="miscellaneous">
    <text evidence="8">The reaction proceeds by a bi uni uni bi ping pong mechanism.</text>
</comment>
<feature type="binding site" evidence="8">
    <location>
        <begin position="143"/>
        <end position="146"/>
    </location>
    <ligand>
        <name>ATP</name>
        <dbReference type="ChEBI" id="CHEBI:30616"/>
    </ligand>
</feature>
<protein>
    <recommendedName>
        <fullName evidence="8">Pantothenate synthetase</fullName>
        <shortName evidence="8">PS</shortName>
        <ecNumber evidence="8">6.3.2.1</ecNumber>
    </recommendedName>
    <alternativeName>
        <fullName evidence="8">Pantoate--beta-alanine ligase</fullName>
    </alternativeName>
    <alternativeName>
        <fullName evidence="8">Pantoate-activating enzyme</fullName>
    </alternativeName>
</protein>
<accession>A0ABV0EEP0</accession>
<comment type="similarity">
    <text evidence="2 8">Belongs to the pantothenate synthetase family.</text>
</comment>
<dbReference type="Proteomes" id="UP001482231">
    <property type="component" value="Unassembled WGS sequence"/>
</dbReference>
<dbReference type="Pfam" id="PF02569">
    <property type="entry name" value="Pantoate_ligase"/>
    <property type="match status" value="1"/>
</dbReference>
<dbReference type="SUPFAM" id="SSF52374">
    <property type="entry name" value="Nucleotidylyl transferase"/>
    <property type="match status" value="1"/>
</dbReference>
<dbReference type="EC" id="6.3.2.1" evidence="8"/>
<comment type="function">
    <text evidence="8">Catalyzes the condensation of pantoate with beta-alanine in an ATP-dependent reaction via a pantoyl-adenylate intermediate.</text>
</comment>
<feature type="active site" description="Proton donor" evidence="8">
    <location>
        <position position="33"/>
    </location>
</feature>
<keyword evidence="4 8" id="KW-0566">Pantothenate biosynthesis</keyword>
<keyword evidence="10" id="KW-1185">Reference proteome</keyword>
<dbReference type="InterPro" id="IPR014729">
    <property type="entry name" value="Rossmann-like_a/b/a_fold"/>
</dbReference>
<evidence type="ECO:0000256" key="1">
    <source>
        <dbReference type="ARBA" id="ARBA00004990"/>
    </source>
</evidence>
<evidence type="ECO:0000256" key="7">
    <source>
        <dbReference type="ARBA" id="ARBA00048258"/>
    </source>
</evidence>
<feature type="binding site" evidence="8">
    <location>
        <begin position="26"/>
        <end position="33"/>
    </location>
    <ligand>
        <name>ATP</name>
        <dbReference type="ChEBI" id="CHEBI:30616"/>
    </ligand>
</feature>
<organism evidence="9 10">
    <name type="scientific">Thiobacter aerophilum</name>
    <dbReference type="NCBI Taxonomy" id="3121275"/>
    <lineage>
        <taxon>Bacteria</taxon>
        <taxon>Pseudomonadati</taxon>
        <taxon>Pseudomonadota</taxon>
        <taxon>Betaproteobacteria</taxon>
        <taxon>Burkholderiales</taxon>
        <taxon>Thiobacteraceae</taxon>
        <taxon>Thiobacter</taxon>
    </lineage>
</organism>
<dbReference type="PANTHER" id="PTHR21299:SF1">
    <property type="entry name" value="PANTOATE--BETA-ALANINE LIGASE"/>
    <property type="match status" value="1"/>
</dbReference>
<keyword evidence="5 8" id="KW-0547">Nucleotide-binding</keyword>
<comment type="pathway">
    <text evidence="1 8">Cofactor biosynthesis; (R)-pantothenate biosynthesis; (R)-pantothenate from (R)-pantoate and beta-alanine: step 1/1.</text>
</comment>
<dbReference type="InterPro" id="IPR003721">
    <property type="entry name" value="Pantoate_ligase"/>
</dbReference>
<dbReference type="EMBL" id="JBAJEX010000005">
    <property type="protein sequence ID" value="MEO1767131.1"/>
    <property type="molecule type" value="Genomic_DNA"/>
</dbReference>
<comment type="caution">
    <text evidence="9">The sequence shown here is derived from an EMBL/GenBank/DDBJ whole genome shotgun (WGS) entry which is preliminary data.</text>
</comment>
<comment type="subcellular location">
    <subcellularLocation>
        <location evidence="8">Cytoplasm</location>
    </subcellularLocation>
</comment>
<name>A0ABV0EEP0_9BURK</name>
<dbReference type="HAMAP" id="MF_00158">
    <property type="entry name" value="PanC"/>
    <property type="match status" value="1"/>
</dbReference>
<keyword evidence="3 8" id="KW-0436">Ligase</keyword>
<dbReference type="Gene3D" id="3.30.1300.10">
    <property type="entry name" value="Pantoate-beta-alanine ligase, C-terminal domain"/>
    <property type="match status" value="1"/>
</dbReference>